<evidence type="ECO:0000256" key="3">
    <source>
        <dbReference type="ARBA" id="ARBA00022989"/>
    </source>
</evidence>
<reference evidence="7 8" key="1">
    <citation type="journal article" date="2018" name="PLoS Genet.">
        <title>Population sequencing reveals clonal diversity and ancestral inbreeding in the grapevine cultivar Chardonnay.</title>
        <authorList>
            <person name="Roach M.J."/>
            <person name="Johnson D.L."/>
            <person name="Bohlmann J."/>
            <person name="van Vuuren H.J."/>
            <person name="Jones S.J."/>
            <person name="Pretorius I.S."/>
            <person name="Schmidt S.A."/>
            <person name="Borneman A.R."/>
        </authorList>
    </citation>
    <scope>NUCLEOTIDE SEQUENCE [LARGE SCALE GENOMIC DNA]</scope>
    <source>
        <strain evidence="8">cv. Chardonnay</strain>
        <tissue evidence="7">Leaf</tissue>
    </source>
</reference>
<feature type="transmembrane region" description="Helical" evidence="5">
    <location>
        <begin position="292"/>
        <end position="309"/>
    </location>
</feature>
<dbReference type="PANTHER" id="PTHR23272:SF179">
    <property type="entry name" value="ZINC FINGER BED DOMAIN-CONTAINING PROTEIN RICESLEEPER 2-LIKE ISOFORM X1"/>
    <property type="match status" value="1"/>
</dbReference>
<dbReference type="InterPro" id="IPR025525">
    <property type="entry name" value="hAT-like_transposase_RNase-H"/>
</dbReference>
<organism evidence="7 8">
    <name type="scientific">Vitis vinifera</name>
    <name type="common">Grape</name>
    <dbReference type="NCBI Taxonomy" id="29760"/>
    <lineage>
        <taxon>Eukaryota</taxon>
        <taxon>Viridiplantae</taxon>
        <taxon>Streptophyta</taxon>
        <taxon>Embryophyta</taxon>
        <taxon>Tracheophyta</taxon>
        <taxon>Spermatophyta</taxon>
        <taxon>Magnoliopsida</taxon>
        <taxon>eudicotyledons</taxon>
        <taxon>Gunneridae</taxon>
        <taxon>Pentapetalae</taxon>
        <taxon>rosids</taxon>
        <taxon>Vitales</taxon>
        <taxon>Vitaceae</taxon>
        <taxon>Viteae</taxon>
        <taxon>Vitis</taxon>
    </lineage>
</organism>
<dbReference type="EMBL" id="QGNW01000138">
    <property type="protein sequence ID" value="RVW92406.1"/>
    <property type="molecule type" value="Genomic_DNA"/>
</dbReference>
<evidence type="ECO:0000256" key="2">
    <source>
        <dbReference type="ARBA" id="ARBA00022692"/>
    </source>
</evidence>
<dbReference type="Pfam" id="PF14372">
    <property type="entry name" value="hAT-like_RNase-H"/>
    <property type="match status" value="1"/>
</dbReference>
<dbReference type="Pfam" id="PF00083">
    <property type="entry name" value="Sugar_tr"/>
    <property type="match status" value="1"/>
</dbReference>
<keyword evidence="7" id="KW-0813">Transport</keyword>
<dbReference type="InterPro" id="IPR036416">
    <property type="entry name" value="Pept_tRNA_hydro_sf"/>
</dbReference>
<dbReference type="SUPFAM" id="SSF103473">
    <property type="entry name" value="MFS general substrate transporter"/>
    <property type="match status" value="1"/>
</dbReference>
<comment type="subcellular location">
    <subcellularLocation>
        <location evidence="1">Membrane</location>
    </subcellularLocation>
</comment>
<dbReference type="Proteomes" id="UP000288805">
    <property type="component" value="Unassembled WGS sequence"/>
</dbReference>
<dbReference type="InterPro" id="IPR012337">
    <property type="entry name" value="RNaseH-like_sf"/>
</dbReference>
<accession>A0A438I6R3</accession>
<protein>
    <submittedName>
        <fullName evidence="7">Sugar transporter ERD6-like 8</fullName>
    </submittedName>
</protein>
<dbReference type="AlphaFoldDB" id="A0A438I6R3"/>
<keyword evidence="7" id="KW-0762">Sugar transport</keyword>
<dbReference type="InterPro" id="IPR005828">
    <property type="entry name" value="MFS_sugar_transport-like"/>
</dbReference>
<dbReference type="InterPro" id="IPR036259">
    <property type="entry name" value="MFS_trans_sf"/>
</dbReference>
<dbReference type="GO" id="GO:0004045">
    <property type="term" value="F:peptidyl-tRNA hydrolase activity"/>
    <property type="evidence" value="ECO:0007669"/>
    <property type="project" value="InterPro"/>
</dbReference>
<evidence type="ECO:0000256" key="4">
    <source>
        <dbReference type="ARBA" id="ARBA00023136"/>
    </source>
</evidence>
<keyword evidence="4 5" id="KW-0472">Membrane</keyword>
<evidence type="ECO:0000313" key="8">
    <source>
        <dbReference type="Proteomes" id="UP000288805"/>
    </source>
</evidence>
<evidence type="ECO:0000256" key="1">
    <source>
        <dbReference type="ARBA" id="ARBA00004370"/>
    </source>
</evidence>
<dbReference type="SUPFAM" id="SSF53178">
    <property type="entry name" value="Peptidyl-tRNA hydrolase-like"/>
    <property type="match status" value="1"/>
</dbReference>
<proteinExistence type="predicted"/>
<keyword evidence="2 5" id="KW-0812">Transmembrane</keyword>
<keyword evidence="3 5" id="KW-1133">Transmembrane helix</keyword>
<comment type="caution">
    <text evidence="7">The sequence shown here is derived from an EMBL/GenBank/DDBJ whole genome shotgun (WGS) entry which is preliminary data.</text>
</comment>
<dbReference type="PANTHER" id="PTHR23272">
    <property type="entry name" value="BED FINGER-RELATED"/>
    <property type="match status" value="1"/>
</dbReference>
<dbReference type="GO" id="GO:0003677">
    <property type="term" value="F:DNA binding"/>
    <property type="evidence" value="ECO:0007669"/>
    <property type="project" value="InterPro"/>
</dbReference>
<feature type="transmembrane region" description="Helical" evidence="5">
    <location>
        <begin position="231"/>
        <end position="253"/>
    </location>
</feature>
<name>A0A438I6R3_VITVI</name>
<evidence type="ECO:0000313" key="7">
    <source>
        <dbReference type="EMBL" id="RVW92406.1"/>
    </source>
</evidence>
<feature type="transmembrane region" description="Helical" evidence="5">
    <location>
        <begin position="265"/>
        <end position="286"/>
    </location>
</feature>
<dbReference type="SUPFAM" id="SSF53098">
    <property type="entry name" value="Ribonuclease H-like"/>
    <property type="match status" value="1"/>
</dbReference>
<sequence>MMASSMLQKFDKYWSGCHIGMAIAVIFDPRYKIKILEFYFSLMYESEASNEIEKICGMCYELLSKYQSKSKLGQQTSSYGISSGSTILELNYDEQDPLSKFDLFVHSTIGESHTKSELDYYLQESIMPRTSNFDVLIAFESAFSTGSIKHRSRLHPDTLEALMCAQSWLWKEKEAGSSYQNVLEENRLLYNQVQDLKGRLLDRKLLKSCVMGSGSGQCSPKAINKPSKFNLYSIFGSILSIGAMVGAISSGWITDSIGRKRAMRMSSMVYIAGWITVYLSFGFVSFYSGRFLLGYGIGVLSYVIPVFIVEITPKNHRGTLATTNQVGPLAAYYKLPLNRMVVFHDDTSLPCGVLCLHHKGGHGSHNGLLIGKVPLGGSTPLSPIKAQLEVESSSSPIRRQALGVKYPEKVERRPDRMAVVRHSDKAERWPGRMAAKRKWDVGRVEWRLRYPGGIAVVRHPEKMGCRPGGMAAEVSEWNGAEISGWNVLRHKLRTLKNYGNLCICLTPRKPILHSLYQVSTFLGMLMVPISQNTKVQKGRKREIAARNLPAAIPPGRHPIFFGCLTAAIPLGYLSHHSTRPTSYFLWMSHSRYSTRIPQPPFYPANVLPYPDVSQSPFYPTDVPPSQDISHPVPATGWERRMIQLPIGPTNQDVF</sequence>
<dbReference type="GO" id="GO:0016020">
    <property type="term" value="C:membrane"/>
    <property type="evidence" value="ECO:0007669"/>
    <property type="project" value="UniProtKB-SubCell"/>
</dbReference>
<evidence type="ECO:0000256" key="5">
    <source>
        <dbReference type="SAM" id="Phobius"/>
    </source>
</evidence>
<dbReference type="Gene3D" id="1.20.1250.20">
    <property type="entry name" value="MFS general substrate transporter like domains"/>
    <property type="match status" value="1"/>
</dbReference>
<feature type="domain" description="hAT-like transposase RNase-H fold" evidence="6">
    <location>
        <begin position="2"/>
        <end position="66"/>
    </location>
</feature>
<gene>
    <name evidence="7" type="primary">VvCHDp000219_0</name>
    <name evidence="7" type="ORF">CK203_032462</name>
</gene>
<evidence type="ECO:0000259" key="6">
    <source>
        <dbReference type="Pfam" id="PF14372"/>
    </source>
</evidence>
<dbReference type="GO" id="GO:0022857">
    <property type="term" value="F:transmembrane transporter activity"/>
    <property type="evidence" value="ECO:0007669"/>
    <property type="project" value="InterPro"/>
</dbReference>